<keyword evidence="6" id="KW-0540">Nuclease</keyword>
<dbReference type="GO" id="GO:0042781">
    <property type="term" value="F:3'-tRNA processing endoribonuclease activity"/>
    <property type="evidence" value="ECO:0007669"/>
    <property type="project" value="UniProtKB-EC"/>
</dbReference>
<keyword evidence="5" id="KW-0819">tRNA processing</keyword>
<reference evidence="13" key="1">
    <citation type="submission" date="2022-11" db="UniProtKB">
        <authorList>
            <consortium name="WormBaseParasite"/>
        </authorList>
    </citation>
    <scope>IDENTIFICATION</scope>
</reference>
<dbReference type="InterPro" id="IPR027794">
    <property type="entry name" value="tRNase_Z_dom"/>
</dbReference>
<evidence type="ECO:0000313" key="13">
    <source>
        <dbReference type="WBParaSite" id="nRc.2.0.1.t02580-RA"/>
    </source>
</evidence>
<evidence type="ECO:0000256" key="6">
    <source>
        <dbReference type="ARBA" id="ARBA00022722"/>
    </source>
</evidence>
<dbReference type="GO" id="GO:0046872">
    <property type="term" value="F:metal ion binding"/>
    <property type="evidence" value="ECO:0007669"/>
    <property type="project" value="UniProtKB-KW"/>
</dbReference>
<keyword evidence="8" id="KW-0255">Endonuclease</keyword>
<accession>A0A915HM66</accession>
<dbReference type="Gene3D" id="3.60.15.10">
    <property type="entry name" value="Ribonuclease Z/Hydroxyacylglutathione hydrolase-like"/>
    <property type="match status" value="2"/>
</dbReference>
<dbReference type="Pfam" id="PF23023">
    <property type="entry name" value="Anti-Pycsar_Apyc1"/>
    <property type="match status" value="1"/>
</dbReference>
<keyword evidence="9" id="KW-0378">Hydrolase</keyword>
<comment type="cofactor">
    <cofactor evidence="2">
        <name>Zn(2+)</name>
        <dbReference type="ChEBI" id="CHEBI:29105"/>
    </cofactor>
</comment>
<comment type="similarity">
    <text evidence="3">Belongs to the RNase Z family.</text>
</comment>
<dbReference type="Pfam" id="PF13691">
    <property type="entry name" value="Lactamase_B_4"/>
    <property type="match status" value="1"/>
</dbReference>
<dbReference type="InterPro" id="IPR036866">
    <property type="entry name" value="RibonucZ/Hydroxyglut_hydro"/>
</dbReference>
<dbReference type="GO" id="GO:1990180">
    <property type="term" value="P:mitochondrial tRNA 3'-end processing"/>
    <property type="evidence" value="ECO:0007669"/>
    <property type="project" value="TreeGrafter"/>
</dbReference>
<evidence type="ECO:0000256" key="10">
    <source>
        <dbReference type="ARBA" id="ARBA00022833"/>
    </source>
</evidence>
<keyword evidence="7" id="KW-0479">Metal-binding</keyword>
<evidence type="ECO:0000256" key="9">
    <source>
        <dbReference type="ARBA" id="ARBA00022801"/>
    </source>
</evidence>
<protein>
    <recommendedName>
        <fullName evidence="4">ribonuclease Z</fullName>
        <ecNumber evidence="4">3.1.26.11</ecNumber>
    </recommendedName>
</protein>
<dbReference type="AlphaFoldDB" id="A0A915HM66"/>
<feature type="domain" description="tRNase Z endonuclease" evidence="11">
    <location>
        <begin position="5"/>
        <end position="54"/>
    </location>
</feature>
<organism evidence="12 13">
    <name type="scientific">Romanomermis culicivorax</name>
    <name type="common">Nematode worm</name>
    <dbReference type="NCBI Taxonomy" id="13658"/>
    <lineage>
        <taxon>Eukaryota</taxon>
        <taxon>Metazoa</taxon>
        <taxon>Ecdysozoa</taxon>
        <taxon>Nematoda</taxon>
        <taxon>Enoplea</taxon>
        <taxon>Dorylaimia</taxon>
        <taxon>Mermithida</taxon>
        <taxon>Mermithoidea</taxon>
        <taxon>Mermithidae</taxon>
        <taxon>Romanomermis</taxon>
    </lineage>
</organism>
<evidence type="ECO:0000313" key="12">
    <source>
        <dbReference type="Proteomes" id="UP000887565"/>
    </source>
</evidence>
<dbReference type="InterPro" id="IPR047151">
    <property type="entry name" value="RNZ2-like"/>
</dbReference>
<dbReference type="PANTHER" id="PTHR12553">
    <property type="entry name" value="ZINC PHOSPHODIESTERASE ELAC PROTEIN 2"/>
    <property type="match status" value="1"/>
</dbReference>
<evidence type="ECO:0000256" key="5">
    <source>
        <dbReference type="ARBA" id="ARBA00022694"/>
    </source>
</evidence>
<dbReference type="GO" id="GO:0005739">
    <property type="term" value="C:mitochondrion"/>
    <property type="evidence" value="ECO:0007669"/>
    <property type="project" value="TreeGrafter"/>
</dbReference>
<keyword evidence="10" id="KW-0862">Zinc</keyword>
<evidence type="ECO:0000256" key="7">
    <source>
        <dbReference type="ARBA" id="ARBA00022723"/>
    </source>
</evidence>
<dbReference type="WBParaSite" id="nRc.2.0.1.t02580-RA">
    <property type="protein sequence ID" value="nRc.2.0.1.t02580-RA"/>
    <property type="gene ID" value="nRc.2.0.1.g02580"/>
</dbReference>
<evidence type="ECO:0000256" key="1">
    <source>
        <dbReference type="ARBA" id="ARBA00000402"/>
    </source>
</evidence>
<sequence length="700" mass="79854">MGRGKCIFLCSDWGRYLFNCPESTGRIMRLVPNFKIGRLQDVFITRQTWHNVGGIPGLGLTLKQAGVKKLTVHGFDSVATIFKATNCIYDGVPPVEIVQNHYTVDKFEDESICVKYVPLQGKQKSGNRFHDEKIAAQSSNELTVAYICDLKQRRGKMNIAKCTRMGVPLGPMLGKLQKGESVILADGRHIKPEDVMDDPHPSTCFALVDITDECMLKSLLECDEFDRFSNERKHESDESRSLDLLIHFSNAKIFESSDYIKWMRKFGQSTRHLVLNESSPPFAHNKGIHTLQLQMNHVLPQGFPLLTCHSLSHSNVPQNLNNQIIKAEPFLTYHLRPHTKFARDLELQLINDDVIVAHDPIKSLYEENDDFEKTLNTYKQKAIEAMSVEDDDANLDIQSGDFPEIVFLGTSSAVSTKYRNVSAILARLNNYHSILMDCGEGACQQFYEYFDSNRLDRELTNIKFIFISHLHADHQMGLFSILSRRKEAFEKLNLNYEPVFIVGPADLFKIHFLYSKYIDDVMPLAKRVPSNGEAHLTENSLREIRGRLHLRSLNVVKVMHPKSAYGLIFTTSKGYKVVYSGDTLESTRLINAGRDADLLIHEATLDDSRVADAKTKYHCTIGQAIDVCRKMRAKFSILTHISGRYPTMPLATDEQIEQCGDDMCFAFDFMRFTPKYVEMIFKKLSETSICFFFTIYLQNL</sequence>
<comment type="catalytic activity">
    <reaction evidence="1">
        <text>Endonucleolytic cleavage of RNA, removing extra 3' nucleotides from tRNA precursor, generating 3' termini of tRNAs. A 3'-hydroxy group is left at the tRNA terminus and a 5'-phosphoryl group is left at the trailer molecule.</text>
        <dbReference type="EC" id="3.1.26.11"/>
    </reaction>
</comment>
<dbReference type="OMA" id="TLFRDEM"/>
<evidence type="ECO:0000256" key="8">
    <source>
        <dbReference type="ARBA" id="ARBA00022759"/>
    </source>
</evidence>
<dbReference type="PANTHER" id="PTHR12553:SF49">
    <property type="entry name" value="ZINC PHOSPHODIESTERASE ELAC PROTEIN 2"/>
    <property type="match status" value="1"/>
</dbReference>
<keyword evidence="12" id="KW-1185">Reference proteome</keyword>
<dbReference type="EC" id="3.1.26.11" evidence="4"/>
<evidence type="ECO:0000259" key="11">
    <source>
        <dbReference type="Pfam" id="PF13691"/>
    </source>
</evidence>
<name>A0A915HM66_ROMCU</name>
<proteinExistence type="inferred from homology"/>
<evidence type="ECO:0000256" key="2">
    <source>
        <dbReference type="ARBA" id="ARBA00001947"/>
    </source>
</evidence>
<dbReference type="SUPFAM" id="SSF56281">
    <property type="entry name" value="Metallo-hydrolase/oxidoreductase"/>
    <property type="match status" value="2"/>
</dbReference>
<evidence type="ECO:0000256" key="4">
    <source>
        <dbReference type="ARBA" id="ARBA00012477"/>
    </source>
</evidence>
<dbReference type="CDD" id="cd07718">
    <property type="entry name" value="RNaseZ_ELAC1_ELAC2-C-term-like_MBL-fold"/>
    <property type="match status" value="1"/>
</dbReference>
<evidence type="ECO:0000256" key="3">
    <source>
        <dbReference type="ARBA" id="ARBA00007823"/>
    </source>
</evidence>
<dbReference type="Proteomes" id="UP000887565">
    <property type="component" value="Unplaced"/>
</dbReference>